<evidence type="ECO:0000313" key="2">
    <source>
        <dbReference type="Proteomes" id="UP001595696"/>
    </source>
</evidence>
<dbReference type="PANTHER" id="PTHR36234">
    <property type="entry name" value="LYSYL ENDOPEPTIDASE"/>
    <property type="match status" value="1"/>
</dbReference>
<dbReference type="InterPro" id="IPR008353">
    <property type="entry name" value="Peptidase_S1B_tx"/>
</dbReference>
<dbReference type="Pfam" id="PF13365">
    <property type="entry name" value="Trypsin_2"/>
    <property type="match status" value="1"/>
</dbReference>
<dbReference type="RefSeq" id="WP_378615545.1">
    <property type="nucleotide sequence ID" value="NZ_JBHSAX010000022.1"/>
</dbReference>
<protein>
    <submittedName>
        <fullName evidence="1">Trypsin-like serine peptidase</fullName>
        <ecNumber evidence="1">3.4.21.-</ecNumber>
    </submittedName>
</protein>
<dbReference type="SUPFAM" id="SSF50494">
    <property type="entry name" value="Trypsin-like serine proteases"/>
    <property type="match status" value="1"/>
</dbReference>
<keyword evidence="1" id="KW-0378">Hydrolase</keyword>
<proteinExistence type="predicted"/>
<gene>
    <name evidence="1" type="ORF">ACFO0B_26630</name>
</gene>
<evidence type="ECO:0000313" key="1">
    <source>
        <dbReference type="EMBL" id="MFC3965583.1"/>
    </source>
</evidence>
<dbReference type="InterPro" id="IPR009003">
    <property type="entry name" value="Peptidase_S1_PA"/>
</dbReference>
<keyword evidence="2" id="KW-1185">Reference proteome</keyword>
<dbReference type="InterPro" id="IPR043504">
    <property type="entry name" value="Peptidase_S1_PA_chymotrypsin"/>
</dbReference>
<name>A0ABV8E0C4_9NOCA</name>
<dbReference type="EMBL" id="JBHSAX010000022">
    <property type="protein sequence ID" value="MFC3965583.1"/>
    <property type="molecule type" value="Genomic_DNA"/>
</dbReference>
<dbReference type="Proteomes" id="UP001595696">
    <property type="component" value="Unassembled WGS sequence"/>
</dbReference>
<organism evidence="1 2">
    <name type="scientific">Nocardia jiangsuensis</name>
    <dbReference type="NCBI Taxonomy" id="1691563"/>
    <lineage>
        <taxon>Bacteria</taxon>
        <taxon>Bacillati</taxon>
        <taxon>Actinomycetota</taxon>
        <taxon>Actinomycetes</taxon>
        <taxon>Mycobacteriales</taxon>
        <taxon>Nocardiaceae</taxon>
        <taxon>Nocardia</taxon>
    </lineage>
</organism>
<dbReference type="EC" id="3.4.21.-" evidence="1"/>
<dbReference type="InterPro" id="IPR029058">
    <property type="entry name" value="AB_hydrolase_fold"/>
</dbReference>
<dbReference type="Gene3D" id="2.40.10.10">
    <property type="entry name" value="Trypsin-like serine proteases"/>
    <property type="match status" value="2"/>
</dbReference>
<dbReference type="GO" id="GO:0016787">
    <property type="term" value="F:hydrolase activity"/>
    <property type="evidence" value="ECO:0007669"/>
    <property type="project" value="UniProtKB-KW"/>
</dbReference>
<dbReference type="PANTHER" id="PTHR36234:SF5">
    <property type="entry name" value="LYSYL ENDOPEPTIDASE"/>
    <property type="match status" value="1"/>
</dbReference>
<sequence>MDTGSTAQATAWRRQLDAASRRFRDHAGARAEVDRLRAHRHTAVVDAADQMAARAERLLAHGEVPARTVVELGRQAPVDCAHALERIIDDTNELQAVNFLTRGVRAADTVARLSRIRHGRELPLGTGVLVSPQLLLTNNHVLPSAEEAASVVVDFRAEAGVDNHPITPVRLRPAPDDFFVTSERLDYTLVRVAPGPDGVAPGTVFGWNPLIAEQGKIVIGEAMNIVGHPMGRLKEISIRDNRLDLQLDDFLHYSSDTEPGSSGSPVFNDQWELVALHHAGVPAKDSDGHTLRCDGARWQPGDGEDAVRWVANEGVRVSALLTDLRGRDYSSAERALLDELGPAAALSAGAGSVRIPVDSAPGKSARATGRGVRGRTGAFGGRRTLVFLHGRGQQGRDPAELRRTWTAGLNKGLTLAGLSPVDPADVCFPFYGDRLLAGMARERGAESVLYEDVVAEAARRIGMPETGIGTGDLATAESIGGAGVAVLSRVRDGLSWIAAHSALDALLIRAIFGDVAAYLDNESTRQRVLDAVLADLPAHGELLLISHSLGTVVALDLLTVLPPEVRVSLLATAGSPLGLDTVQQRLLTGGANRPERVGTWVNTWYGGDPITIGCPLHRAWGPDLDDLPVENPSERAHDIDEYLAHPAVAAAIGGHLFR</sequence>
<dbReference type="PRINTS" id="PR01774">
    <property type="entry name" value="EXFOLTOXIN"/>
</dbReference>
<dbReference type="SUPFAM" id="SSF53474">
    <property type="entry name" value="alpha/beta-Hydrolases"/>
    <property type="match status" value="1"/>
</dbReference>
<accession>A0ABV8E0C4</accession>
<reference evidence="2" key="1">
    <citation type="journal article" date="2019" name="Int. J. Syst. Evol. Microbiol.">
        <title>The Global Catalogue of Microorganisms (GCM) 10K type strain sequencing project: providing services to taxonomists for standard genome sequencing and annotation.</title>
        <authorList>
            <consortium name="The Broad Institute Genomics Platform"/>
            <consortium name="The Broad Institute Genome Sequencing Center for Infectious Disease"/>
            <person name="Wu L."/>
            <person name="Ma J."/>
        </authorList>
    </citation>
    <scope>NUCLEOTIDE SEQUENCE [LARGE SCALE GENOMIC DNA]</scope>
    <source>
        <strain evidence="2">CGMCC 4.7330</strain>
    </source>
</reference>
<comment type="caution">
    <text evidence="1">The sequence shown here is derived from an EMBL/GenBank/DDBJ whole genome shotgun (WGS) entry which is preliminary data.</text>
</comment>